<protein>
    <submittedName>
        <fullName evidence="1">Uncharacterized protein</fullName>
    </submittedName>
</protein>
<dbReference type="AlphaFoldDB" id="A0A1H8JER3"/>
<keyword evidence="2" id="KW-1185">Reference proteome</keyword>
<dbReference type="RefSeq" id="WP_143026925.1">
    <property type="nucleotide sequence ID" value="NZ_FNOE01000001.1"/>
</dbReference>
<accession>A0A1H8JER3</accession>
<proteinExistence type="predicted"/>
<reference evidence="2" key="1">
    <citation type="submission" date="2016-10" db="EMBL/GenBank/DDBJ databases">
        <authorList>
            <person name="Varghese N."/>
            <person name="Submissions S."/>
        </authorList>
    </citation>
    <scope>NUCLEOTIDE SEQUENCE [LARGE SCALE GENOMIC DNA]</scope>
    <source>
        <strain evidence="2">Nm76</strain>
    </source>
</reference>
<evidence type="ECO:0000313" key="2">
    <source>
        <dbReference type="Proteomes" id="UP000198814"/>
    </source>
</evidence>
<dbReference type="STRING" id="42354.SAMN05216333_101187"/>
<sequence>MKSLLLSLVWILFSSSLVFGEILPAKEQRNKWPTCIAQFCFDQHAPKERFLTQIYGSGALKNEGEESFHCYEALNQKLFLKFTIHNDTPPLIVSILVSDKRSLRESGTTD</sequence>
<dbReference type="EMBL" id="FODO01000001">
    <property type="protein sequence ID" value="SEN79294.1"/>
    <property type="molecule type" value="Genomic_DNA"/>
</dbReference>
<organism evidence="1 2">
    <name type="scientific">Nitrosomonas oligotropha</name>
    <dbReference type="NCBI Taxonomy" id="42354"/>
    <lineage>
        <taxon>Bacteria</taxon>
        <taxon>Pseudomonadati</taxon>
        <taxon>Pseudomonadota</taxon>
        <taxon>Betaproteobacteria</taxon>
        <taxon>Nitrosomonadales</taxon>
        <taxon>Nitrosomonadaceae</taxon>
        <taxon>Nitrosomonas</taxon>
    </lineage>
</organism>
<gene>
    <name evidence="1" type="ORF">SAMN05216333_101187</name>
</gene>
<dbReference type="Proteomes" id="UP000198814">
    <property type="component" value="Unassembled WGS sequence"/>
</dbReference>
<evidence type="ECO:0000313" key="1">
    <source>
        <dbReference type="EMBL" id="SEN79294.1"/>
    </source>
</evidence>
<name>A0A1H8JER3_9PROT</name>